<feature type="transmembrane region" description="Helical" evidence="9">
    <location>
        <begin position="46"/>
        <end position="70"/>
    </location>
</feature>
<evidence type="ECO:0000256" key="2">
    <source>
        <dbReference type="ARBA" id="ARBA00022448"/>
    </source>
</evidence>
<keyword evidence="2 9" id="KW-0813">Transport</keyword>
<dbReference type="PANTHER" id="PTHR42865:SF8">
    <property type="entry name" value="SERINE_THREONINE TRANSPORTER SSTT"/>
    <property type="match status" value="1"/>
</dbReference>
<evidence type="ECO:0000256" key="7">
    <source>
        <dbReference type="ARBA" id="ARBA00022989"/>
    </source>
</evidence>
<dbReference type="PRINTS" id="PR00173">
    <property type="entry name" value="EDTRNSPORT"/>
</dbReference>
<evidence type="ECO:0000313" key="10">
    <source>
        <dbReference type="EMBL" id="HIX58009.1"/>
    </source>
</evidence>
<dbReference type="SUPFAM" id="SSF118215">
    <property type="entry name" value="Proton glutamate symport protein"/>
    <property type="match status" value="1"/>
</dbReference>
<keyword evidence="5 9" id="KW-0769">Symport</keyword>
<comment type="catalytic activity">
    <reaction evidence="9">
        <text>L-threonine(in) + Na(+)(in) = L-threonine(out) + Na(+)(out)</text>
        <dbReference type="Rhea" id="RHEA:69999"/>
        <dbReference type="ChEBI" id="CHEBI:29101"/>
        <dbReference type="ChEBI" id="CHEBI:57926"/>
    </reaction>
</comment>
<keyword evidence="3 9" id="KW-1003">Cell membrane</keyword>
<keyword evidence="6 9" id="KW-0029">Amino-acid transport</keyword>
<reference evidence="10" key="2">
    <citation type="submission" date="2021-04" db="EMBL/GenBank/DDBJ databases">
        <authorList>
            <person name="Gilroy R."/>
        </authorList>
    </citation>
    <scope>NUCLEOTIDE SEQUENCE</scope>
    <source>
        <strain evidence="10">USASDec5-558</strain>
    </source>
</reference>
<comment type="catalytic activity">
    <reaction evidence="9">
        <text>L-serine(in) + Na(+)(in) = L-serine(out) + Na(+)(out)</text>
        <dbReference type="Rhea" id="RHEA:29575"/>
        <dbReference type="ChEBI" id="CHEBI:29101"/>
        <dbReference type="ChEBI" id="CHEBI:33384"/>
    </reaction>
</comment>
<dbReference type="EMBL" id="DXEV01000221">
    <property type="protein sequence ID" value="HIX58009.1"/>
    <property type="molecule type" value="Genomic_DNA"/>
</dbReference>
<name>A0A9D1WFI3_9GAMM</name>
<dbReference type="Gene3D" id="1.10.3860.10">
    <property type="entry name" value="Sodium:dicarboxylate symporter"/>
    <property type="match status" value="1"/>
</dbReference>
<feature type="transmembrane region" description="Helical" evidence="9">
    <location>
        <begin position="12"/>
        <end position="34"/>
    </location>
</feature>
<comment type="similarity">
    <text evidence="9">Belongs to the dicarboxylate/amino acid:cation symporter (DAACS) (TC 2.A.23) family.</text>
</comment>
<evidence type="ECO:0000256" key="1">
    <source>
        <dbReference type="ARBA" id="ARBA00004141"/>
    </source>
</evidence>
<dbReference type="GO" id="GO:0015826">
    <property type="term" value="P:threonine transport"/>
    <property type="evidence" value="ECO:0007669"/>
    <property type="project" value="InterPro"/>
</dbReference>
<keyword evidence="4 9" id="KW-0812">Transmembrane</keyword>
<dbReference type="InterPro" id="IPR023025">
    <property type="entry name" value="Ser_Thr_transp_SstT"/>
</dbReference>
<dbReference type="Pfam" id="PF00375">
    <property type="entry name" value="SDF"/>
    <property type="match status" value="1"/>
</dbReference>
<feature type="transmembrane region" description="Helical" evidence="9">
    <location>
        <begin position="288"/>
        <end position="315"/>
    </location>
</feature>
<feature type="transmembrane region" description="Helical" evidence="9">
    <location>
        <begin position="215"/>
        <end position="242"/>
    </location>
</feature>
<evidence type="ECO:0000256" key="9">
    <source>
        <dbReference type="HAMAP-Rule" id="MF_01582"/>
    </source>
</evidence>
<feature type="transmembrane region" description="Helical" evidence="9">
    <location>
        <begin position="249"/>
        <end position="268"/>
    </location>
</feature>
<dbReference type="AlphaFoldDB" id="A0A9D1WFI3"/>
<comment type="subcellular location">
    <subcellularLocation>
        <location evidence="9">Cell membrane</location>
        <topology evidence="9">Multi-pass membrane protein</topology>
    </subcellularLocation>
    <subcellularLocation>
        <location evidence="1">Membrane</location>
        <topology evidence="1">Multi-pass membrane protein</topology>
    </subcellularLocation>
</comment>
<feature type="transmembrane region" description="Helical" evidence="9">
    <location>
        <begin position="186"/>
        <end position="203"/>
    </location>
</feature>
<feature type="transmembrane region" description="Helical" evidence="9">
    <location>
        <begin position="327"/>
        <end position="352"/>
    </location>
</feature>
<keyword evidence="8 9" id="KW-0472">Membrane</keyword>
<dbReference type="InterPro" id="IPR036458">
    <property type="entry name" value="Na:dicarbo_symporter_sf"/>
</dbReference>
<dbReference type="NCBIfam" id="NF010151">
    <property type="entry name" value="PRK13628.1"/>
    <property type="match status" value="1"/>
</dbReference>
<keyword evidence="7 9" id="KW-1133">Transmembrane helix</keyword>
<dbReference type="GO" id="GO:0015171">
    <property type="term" value="F:amino acid transmembrane transporter activity"/>
    <property type="evidence" value="ECO:0007669"/>
    <property type="project" value="UniProtKB-UniRule"/>
</dbReference>
<dbReference type="Proteomes" id="UP000886829">
    <property type="component" value="Unassembled WGS sequence"/>
</dbReference>
<protein>
    <recommendedName>
        <fullName evidence="9">Serine/threonine transporter SstT</fullName>
    </recommendedName>
    <alternativeName>
        <fullName evidence="9">Na(+)/serine-threonine symporter</fullName>
    </alternativeName>
</protein>
<dbReference type="GO" id="GO:0015293">
    <property type="term" value="F:symporter activity"/>
    <property type="evidence" value="ECO:0007669"/>
    <property type="project" value="UniProtKB-UniRule"/>
</dbReference>
<feature type="transmembrane region" description="Helical" evidence="9">
    <location>
        <begin position="82"/>
        <end position="104"/>
    </location>
</feature>
<reference evidence="10" key="1">
    <citation type="journal article" date="2021" name="PeerJ">
        <title>Extensive microbial diversity within the chicken gut microbiome revealed by metagenomics and culture.</title>
        <authorList>
            <person name="Gilroy R."/>
            <person name="Ravi A."/>
            <person name="Getino M."/>
            <person name="Pursley I."/>
            <person name="Horton D.L."/>
            <person name="Alikhan N.F."/>
            <person name="Baker D."/>
            <person name="Gharbi K."/>
            <person name="Hall N."/>
            <person name="Watson M."/>
            <person name="Adriaenssens E.M."/>
            <person name="Foster-Nyarko E."/>
            <person name="Jarju S."/>
            <person name="Secka A."/>
            <person name="Antonio M."/>
            <person name="Oren A."/>
            <person name="Chaudhuri R.R."/>
            <person name="La Ragione R."/>
            <person name="Hildebrand F."/>
            <person name="Pallen M.J."/>
        </authorList>
    </citation>
    <scope>NUCLEOTIDE SEQUENCE</scope>
    <source>
        <strain evidence="10">USASDec5-558</strain>
    </source>
</reference>
<evidence type="ECO:0000256" key="4">
    <source>
        <dbReference type="ARBA" id="ARBA00022692"/>
    </source>
</evidence>
<feature type="transmembrane region" description="Helical" evidence="9">
    <location>
        <begin position="358"/>
        <end position="379"/>
    </location>
</feature>
<evidence type="ECO:0000256" key="5">
    <source>
        <dbReference type="ARBA" id="ARBA00022847"/>
    </source>
</evidence>
<evidence type="ECO:0000256" key="6">
    <source>
        <dbReference type="ARBA" id="ARBA00022970"/>
    </source>
</evidence>
<dbReference type="GO" id="GO:0005886">
    <property type="term" value="C:plasma membrane"/>
    <property type="evidence" value="ECO:0007669"/>
    <property type="project" value="UniProtKB-SubCell"/>
</dbReference>
<evidence type="ECO:0000256" key="8">
    <source>
        <dbReference type="ARBA" id="ARBA00023136"/>
    </source>
</evidence>
<comment type="function">
    <text evidence="9">Involved in the import of serine and threonine into the cell, with the concomitant import of sodium (symport system).</text>
</comment>
<proteinExistence type="inferred from homology"/>
<comment type="caution">
    <text evidence="10">The sequence shown here is derived from an EMBL/GenBank/DDBJ whole genome shotgun (WGS) entry which is preliminary data.</text>
</comment>
<accession>A0A9D1WFI3</accession>
<dbReference type="InterPro" id="IPR001991">
    <property type="entry name" value="Na-dicarboxylate_symporter"/>
</dbReference>
<organism evidence="10 11">
    <name type="scientific">Candidatus Anaerobiospirillum pullistercoris</name>
    <dbReference type="NCBI Taxonomy" id="2838452"/>
    <lineage>
        <taxon>Bacteria</taxon>
        <taxon>Pseudomonadati</taxon>
        <taxon>Pseudomonadota</taxon>
        <taxon>Gammaproteobacteria</taxon>
        <taxon>Aeromonadales</taxon>
        <taxon>Succinivibrionaceae</taxon>
        <taxon>Anaerobiospirillum</taxon>
    </lineage>
</organism>
<dbReference type="HAMAP" id="MF_01582">
    <property type="entry name" value="Ser_Thr_transp_SstT"/>
    <property type="match status" value="1"/>
</dbReference>
<gene>
    <name evidence="9 10" type="primary">sstT</name>
    <name evidence="10" type="ORF">H9850_11175</name>
</gene>
<evidence type="ECO:0000256" key="3">
    <source>
        <dbReference type="ARBA" id="ARBA00022475"/>
    </source>
</evidence>
<evidence type="ECO:0000313" key="11">
    <source>
        <dbReference type="Proteomes" id="UP000886829"/>
    </source>
</evidence>
<dbReference type="PANTHER" id="PTHR42865">
    <property type="entry name" value="PROTON/GLUTAMATE-ASPARTATE SYMPORTER"/>
    <property type="match status" value="1"/>
</dbReference>
<sequence>MSPNNPIAKIFNAIPFIMQVILGLVIGILIALVYPYDKTVIPTFGTIFVSALKAMAPILVFVLVSSAIAGHTKGTKTNMTPVIVVYFVSMALASVLALIVSYIFPTTFPSLANATAGVTPPQGISEVLLNFIMQAVDNPVNALLNGNYVAILVWGITFGLMFRVAHEPTKLVLDDLSQTVAGVVRMIIRFAPLGVMGLVYSSCTQEGGFTNLLNYVQVVLVLVGTMLTVAFVINPAVAFIYCRKNPYPLIFTSITQSAITAFFTRSSAANIPVNLALCERLHLPKSTYSISIPLGCTINMSGAAVTIVIMTMTAVRTLGIEVDFASALLMCIAAVLCACGTSGIAGGSLMLIPLACSIFGISNDIAMQVVGIGFIIGVVQDSTETALNSSSDVVFTAVACKQIELPEDFKNSQN</sequence>
<feature type="transmembrane region" description="Helical" evidence="9">
    <location>
        <begin position="148"/>
        <end position="165"/>
    </location>
</feature>
<dbReference type="GO" id="GO:0032329">
    <property type="term" value="P:serine transport"/>
    <property type="evidence" value="ECO:0007669"/>
    <property type="project" value="InterPro"/>
</dbReference>